<evidence type="ECO:0000313" key="1">
    <source>
        <dbReference type="EMBL" id="MEQ2169386.1"/>
    </source>
</evidence>
<dbReference type="Proteomes" id="UP001476798">
    <property type="component" value="Unassembled WGS sequence"/>
</dbReference>
<sequence>IGFRRRRKPSAWPSPQRLLCRNPVNWQHMAMGYGIDYGALQRMWSTGCSGSYMVTFRDTFSDGEMKLIGSVLAFTASTDQKGGELGVAGGQLSVIPNSGSPPQRSQWLSP</sequence>
<gene>
    <name evidence="1" type="ORF">GOODEAATRI_024722</name>
</gene>
<protein>
    <submittedName>
        <fullName evidence="1">Uncharacterized protein</fullName>
    </submittedName>
</protein>
<dbReference type="EMBL" id="JAHRIO010032794">
    <property type="protein sequence ID" value="MEQ2169386.1"/>
    <property type="molecule type" value="Genomic_DNA"/>
</dbReference>
<reference evidence="1 2" key="1">
    <citation type="submission" date="2021-06" db="EMBL/GenBank/DDBJ databases">
        <authorList>
            <person name="Palmer J.M."/>
        </authorList>
    </citation>
    <scope>NUCLEOTIDE SEQUENCE [LARGE SCALE GENOMIC DNA]</scope>
    <source>
        <strain evidence="1 2">GA_2019</strain>
        <tissue evidence="1">Muscle</tissue>
    </source>
</reference>
<accession>A0ABV0NDE1</accession>
<name>A0ABV0NDE1_9TELE</name>
<proteinExistence type="predicted"/>
<keyword evidence="2" id="KW-1185">Reference proteome</keyword>
<comment type="caution">
    <text evidence="1">The sequence shown here is derived from an EMBL/GenBank/DDBJ whole genome shotgun (WGS) entry which is preliminary data.</text>
</comment>
<feature type="non-terminal residue" evidence="1">
    <location>
        <position position="1"/>
    </location>
</feature>
<organism evidence="1 2">
    <name type="scientific">Goodea atripinnis</name>
    <dbReference type="NCBI Taxonomy" id="208336"/>
    <lineage>
        <taxon>Eukaryota</taxon>
        <taxon>Metazoa</taxon>
        <taxon>Chordata</taxon>
        <taxon>Craniata</taxon>
        <taxon>Vertebrata</taxon>
        <taxon>Euteleostomi</taxon>
        <taxon>Actinopterygii</taxon>
        <taxon>Neopterygii</taxon>
        <taxon>Teleostei</taxon>
        <taxon>Neoteleostei</taxon>
        <taxon>Acanthomorphata</taxon>
        <taxon>Ovalentaria</taxon>
        <taxon>Atherinomorphae</taxon>
        <taxon>Cyprinodontiformes</taxon>
        <taxon>Goodeidae</taxon>
        <taxon>Goodea</taxon>
    </lineage>
</organism>
<evidence type="ECO:0000313" key="2">
    <source>
        <dbReference type="Proteomes" id="UP001476798"/>
    </source>
</evidence>